<dbReference type="CDD" id="cd08268">
    <property type="entry name" value="MDR2"/>
    <property type="match status" value="1"/>
</dbReference>
<keyword evidence="1" id="KW-0521">NADP</keyword>
<dbReference type="Pfam" id="PF08240">
    <property type="entry name" value="ADH_N"/>
    <property type="match status" value="1"/>
</dbReference>
<dbReference type="GO" id="GO:0070402">
    <property type="term" value="F:NADPH binding"/>
    <property type="evidence" value="ECO:0007669"/>
    <property type="project" value="TreeGrafter"/>
</dbReference>
<dbReference type="GO" id="GO:0035925">
    <property type="term" value="F:mRNA 3'-UTR AU-rich region binding"/>
    <property type="evidence" value="ECO:0007669"/>
    <property type="project" value="TreeGrafter"/>
</dbReference>
<accession>A0A940Y243</accession>
<evidence type="ECO:0000256" key="1">
    <source>
        <dbReference type="ARBA" id="ARBA00022857"/>
    </source>
</evidence>
<evidence type="ECO:0000259" key="3">
    <source>
        <dbReference type="SMART" id="SM00829"/>
    </source>
</evidence>
<protein>
    <submittedName>
        <fullName evidence="4">Zinc-dependent alcohol dehydrogenase family protein</fullName>
    </submittedName>
</protein>
<sequence length="329" mass="34282">MRAIRVHTPGGPEALVVEELPTPVPAPGEVRVRAEVIGVGRPDVLIRQGTYKWMPPLPAVPGAELVGVVDALGDGAPPDLLGRRVLVSARELPQRGGCYAEAVCVPASAPFLLPDSIAPADAASLPNVQLALALLQCAGGAPVRSVLIPGAAGGVGSALTQVARAKGARVFGTARGEAKRRFALDNGAEAIVAADPSVLADDVRALTDGRGVDMAFDHLGGEWLTAGLHALAPMGMLVSYNLVLGFPERETLKEMRALLGRSLALRTFSMHTYDELPVQRRALLEEAIALMAAGRVKAPPTLALPMAEVRQAHALLDRGDVLGKLVLVP</sequence>
<keyword evidence="2" id="KW-0560">Oxidoreductase</keyword>
<evidence type="ECO:0000313" key="4">
    <source>
        <dbReference type="EMBL" id="MBQ0928959.1"/>
    </source>
</evidence>
<name>A0A940Y243_9BURK</name>
<dbReference type="InterPro" id="IPR013154">
    <property type="entry name" value="ADH-like_N"/>
</dbReference>
<comment type="caution">
    <text evidence="4">The sequence shown here is derived from an EMBL/GenBank/DDBJ whole genome shotgun (WGS) entry which is preliminary data.</text>
</comment>
<dbReference type="Gene3D" id="3.90.180.10">
    <property type="entry name" value="Medium-chain alcohol dehydrogenases, catalytic domain"/>
    <property type="match status" value="1"/>
</dbReference>
<dbReference type="AlphaFoldDB" id="A0A940Y243"/>
<keyword evidence="5" id="KW-1185">Reference proteome</keyword>
<feature type="domain" description="Enoyl reductase (ER)" evidence="3">
    <location>
        <begin position="10"/>
        <end position="327"/>
    </location>
</feature>
<dbReference type="EMBL" id="JAGQDD010000001">
    <property type="protein sequence ID" value="MBQ0928959.1"/>
    <property type="molecule type" value="Genomic_DNA"/>
</dbReference>
<dbReference type="InterPro" id="IPR011032">
    <property type="entry name" value="GroES-like_sf"/>
</dbReference>
<dbReference type="SUPFAM" id="SSF51735">
    <property type="entry name" value="NAD(P)-binding Rossmann-fold domains"/>
    <property type="match status" value="1"/>
</dbReference>
<gene>
    <name evidence="4" type="ORF">KAK03_00575</name>
</gene>
<dbReference type="Proteomes" id="UP000676246">
    <property type="component" value="Unassembled WGS sequence"/>
</dbReference>
<evidence type="ECO:0000256" key="2">
    <source>
        <dbReference type="ARBA" id="ARBA00023002"/>
    </source>
</evidence>
<organism evidence="4 5">
    <name type="scientific">Ideonella alba</name>
    <dbReference type="NCBI Taxonomy" id="2824118"/>
    <lineage>
        <taxon>Bacteria</taxon>
        <taxon>Pseudomonadati</taxon>
        <taxon>Pseudomonadota</taxon>
        <taxon>Betaproteobacteria</taxon>
        <taxon>Burkholderiales</taxon>
        <taxon>Sphaerotilaceae</taxon>
        <taxon>Ideonella</taxon>
    </lineage>
</organism>
<dbReference type="InterPro" id="IPR036291">
    <property type="entry name" value="NAD(P)-bd_dom_sf"/>
</dbReference>
<dbReference type="SUPFAM" id="SSF50129">
    <property type="entry name" value="GroES-like"/>
    <property type="match status" value="1"/>
</dbReference>
<dbReference type="InterPro" id="IPR020843">
    <property type="entry name" value="ER"/>
</dbReference>
<dbReference type="GO" id="GO:0005829">
    <property type="term" value="C:cytosol"/>
    <property type="evidence" value="ECO:0007669"/>
    <property type="project" value="TreeGrafter"/>
</dbReference>
<dbReference type="PANTHER" id="PTHR48106:SF13">
    <property type="entry name" value="QUINONE OXIDOREDUCTASE-RELATED"/>
    <property type="match status" value="1"/>
</dbReference>
<evidence type="ECO:0000313" key="5">
    <source>
        <dbReference type="Proteomes" id="UP000676246"/>
    </source>
</evidence>
<dbReference type="Gene3D" id="3.40.50.720">
    <property type="entry name" value="NAD(P)-binding Rossmann-like Domain"/>
    <property type="match status" value="1"/>
</dbReference>
<dbReference type="GO" id="GO:0003960">
    <property type="term" value="F:quinone reductase (NADPH) activity"/>
    <property type="evidence" value="ECO:0007669"/>
    <property type="project" value="TreeGrafter"/>
</dbReference>
<dbReference type="RefSeq" id="WP_210851073.1">
    <property type="nucleotide sequence ID" value="NZ_JAGQDD010000001.1"/>
</dbReference>
<dbReference type="PANTHER" id="PTHR48106">
    <property type="entry name" value="QUINONE OXIDOREDUCTASE PIG3-RELATED"/>
    <property type="match status" value="1"/>
</dbReference>
<proteinExistence type="predicted"/>
<reference evidence="4 5" key="1">
    <citation type="submission" date="2021-04" db="EMBL/GenBank/DDBJ databases">
        <title>The genome sequence of Ideonella sp. 3Y2.</title>
        <authorList>
            <person name="Liu Y."/>
        </authorList>
    </citation>
    <scope>NUCLEOTIDE SEQUENCE [LARGE SCALE GENOMIC DNA]</scope>
    <source>
        <strain evidence="4 5">3Y2</strain>
    </source>
</reference>
<dbReference type="SMART" id="SM00829">
    <property type="entry name" value="PKS_ER"/>
    <property type="match status" value="1"/>
</dbReference>
<dbReference type="InterPro" id="IPR013149">
    <property type="entry name" value="ADH-like_C"/>
</dbReference>
<dbReference type="Pfam" id="PF00107">
    <property type="entry name" value="ADH_zinc_N"/>
    <property type="match status" value="1"/>
</dbReference>